<dbReference type="AlphaFoldDB" id="A0A562MAC4"/>
<reference evidence="1 2" key="1">
    <citation type="journal article" date="2015" name="Stand. Genomic Sci.">
        <title>Genomic Encyclopedia of Bacterial and Archaeal Type Strains, Phase III: the genomes of soil and plant-associated and newly described type strains.</title>
        <authorList>
            <person name="Whitman W.B."/>
            <person name="Woyke T."/>
            <person name="Klenk H.P."/>
            <person name="Zhou Y."/>
            <person name="Lilburn T.G."/>
            <person name="Beck B.J."/>
            <person name="De Vos P."/>
            <person name="Vandamme P."/>
            <person name="Eisen J.A."/>
            <person name="Garrity G."/>
            <person name="Hugenholtz P."/>
            <person name="Kyrpides N.C."/>
        </authorList>
    </citation>
    <scope>NUCLEOTIDE SEQUENCE [LARGE SCALE GENOMIC DNA]</scope>
    <source>
        <strain evidence="1 2">CGMCC 1.2546</strain>
    </source>
</reference>
<sequence length="117" mass="12996">MMRAVLAPAAQAVPASQITKRNIEACVNAAVHDCLRRHGRLAGRKQLLHYMQTIVMASTDRFDEGFLVAVPNLDPGIVLRRLCHSFAGRRGWSLAIVQARDVRWLEAAGLVLVRQRA</sequence>
<evidence type="ECO:0000313" key="2">
    <source>
        <dbReference type="Proteomes" id="UP000317122"/>
    </source>
</evidence>
<dbReference type="EMBL" id="VLKT01000118">
    <property type="protein sequence ID" value="TWI16840.1"/>
    <property type="molecule type" value="Genomic_DNA"/>
</dbReference>
<gene>
    <name evidence="1" type="ORF">IQ26_07646</name>
</gene>
<protein>
    <submittedName>
        <fullName evidence="1">Uncharacterized protein</fullName>
    </submittedName>
</protein>
<accession>A0A562MAC4</accession>
<proteinExistence type="predicted"/>
<evidence type="ECO:0000313" key="1">
    <source>
        <dbReference type="EMBL" id="TWI16840.1"/>
    </source>
</evidence>
<keyword evidence="2" id="KW-1185">Reference proteome</keyword>
<dbReference type="Proteomes" id="UP000317122">
    <property type="component" value="Unassembled WGS sequence"/>
</dbReference>
<comment type="caution">
    <text evidence="1">The sequence shown here is derived from an EMBL/GenBank/DDBJ whole genome shotgun (WGS) entry which is preliminary data.</text>
</comment>
<name>A0A562MAC4_9HYPH</name>
<organism evidence="1 2">
    <name type="scientific">Mesorhizobium tianshanense</name>
    <dbReference type="NCBI Taxonomy" id="39844"/>
    <lineage>
        <taxon>Bacteria</taxon>
        <taxon>Pseudomonadati</taxon>
        <taxon>Pseudomonadota</taxon>
        <taxon>Alphaproteobacteria</taxon>
        <taxon>Hyphomicrobiales</taxon>
        <taxon>Phyllobacteriaceae</taxon>
        <taxon>Mesorhizobium</taxon>
    </lineage>
</organism>